<dbReference type="CDD" id="cd00247">
    <property type="entry name" value="Endostatin-like"/>
    <property type="match status" value="1"/>
</dbReference>
<feature type="compositionally biased region" description="Basic and acidic residues" evidence="1">
    <location>
        <begin position="207"/>
        <end position="221"/>
    </location>
</feature>
<feature type="domain" description="Collagen type XV/XVIII trimerization" evidence="3">
    <location>
        <begin position="127"/>
        <end position="169"/>
    </location>
</feature>
<feature type="compositionally biased region" description="Pro residues" evidence="1">
    <location>
        <begin position="109"/>
        <end position="118"/>
    </location>
</feature>
<proteinExistence type="predicted"/>
<accession>A0A060YFW3</accession>
<dbReference type="Gene3D" id="3.40.1620.70">
    <property type="match status" value="1"/>
</dbReference>
<sequence>MTWCVCVSLQREMKGERGDSGMKGEKGEPAGGYYGGGYGGQGGQPGPPGPPGPKGESIIGPSGPQGPPGNSGRGYEGRQGNPGPPGPPGPSGSSSSPGAYRPTQTISIPGPPGPPGPPGTDGHSSGVMVLRSYDTMTATARRQAEGTLVYLVDQTDFYIRVRDGFRQIQVQYPRYPAQPDPRYPAQPDPRYPAQPDPRYPAQPDPRYPSHSDPRYPSHTDPRYPSYTDRQHNPDPVQPVQPQPAPVPQNPVYTDTRYPVTPQRRPRPPETPSHQHTSGPSIHLVALNAPQGGNMRGIRGADFLCFNQARAIGLKGTFRAFLSSKLQDLYSIVRKSDRDRMPIVNLKDEVLFDSWEAIFSDSEGRVKDNVPIYSFDGKDIFTDGTWPDKMIWHGSTSRGHGQVDNYCETWRIGERALTGMASSLQEGQLLQQRTSSCHSSYAVLCIENSYIGQFKR</sequence>
<dbReference type="InterPro" id="IPR010515">
    <property type="entry name" value="Collagenase_NC10/endostatin"/>
</dbReference>
<dbReference type="Pfam" id="PF06482">
    <property type="entry name" value="Endostatin"/>
    <property type="match status" value="1"/>
</dbReference>
<name>A0A060YFW3_ONCMY</name>
<feature type="compositionally biased region" description="Pro residues" evidence="1">
    <location>
        <begin position="176"/>
        <end position="206"/>
    </location>
</feature>
<feature type="compositionally biased region" description="Pro residues" evidence="1">
    <location>
        <begin position="235"/>
        <end position="248"/>
    </location>
</feature>
<protein>
    <submittedName>
        <fullName evidence="4">Uncharacterized protein</fullName>
    </submittedName>
</protein>
<evidence type="ECO:0000256" key="1">
    <source>
        <dbReference type="SAM" id="MobiDB-lite"/>
    </source>
</evidence>
<dbReference type="InterPro" id="IPR016186">
    <property type="entry name" value="C-type_lectin-like/link_sf"/>
</dbReference>
<dbReference type="FunFam" id="3.10.100.10:FF:000008">
    <property type="entry name" value="collagen alpha-1(XVIII) chain isoform X1"/>
    <property type="match status" value="1"/>
</dbReference>
<reference evidence="4" key="1">
    <citation type="journal article" date="2014" name="Nat. Commun.">
        <title>The rainbow trout genome provides novel insights into evolution after whole-genome duplication in vertebrates.</title>
        <authorList>
            <person name="Berthelot C."/>
            <person name="Brunet F."/>
            <person name="Chalopin D."/>
            <person name="Juanchich A."/>
            <person name="Bernard M."/>
            <person name="Noel B."/>
            <person name="Bento P."/>
            <person name="Da Silva C."/>
            <person name="Labadie K."/>
            <person name="Alberti A."/>
            <person name="Aury J.M."/>
            <person name="Louis A."/>
            <person name="Dehais P."/>
            <person name="Bardou P."/>
            <person name="Montfort J."/>
            <person name="Klopp C."/>
            <person name="Cabau C."/>
            <person name="Gaspin C."/>
            <person name="Thorgaard G.H."/>
            <person name="Boussaha M."/>
            <person name="Quillet E."/>
            <person name="Guyomard R."/>
            <person name="Galiana D."/>
            <person name="Bobe J."/>
            <person name="Volff J.N."/>
            <person name="Genet C."/>
            <person name="Wincker P."/>
            <person name="Jaillon O."/>
            <person name="Roest Crollius H."/>
            <person name="Guiguen Y."/>
        </authorList>
    </citation>
    <scope>NUCLEOTIDE SEQUENCE [LARGE SCALE GENOMIC DNA]</scope>
</reference>
<dbReference type="InterPro" id="IPR016187">
    <property type="entry name" value="CTDL_fold"/>
</dbReference>
<feature type="region of interest" description="Disordered" evidence="1">
    <location>
        <begin position="12"/>
        <end position="128"/>
    </location>
</feature>
<organism evidence="4 5">
    <name type="scientific">Oncorhynchus mykiss</name>
    <name type="common">Rainbow trout</name>
    <name type="synonym">Salmo gairdneri</name>
    <dbReference type="NCBI Taxonomy" id="8022"/>
    <lineage>
        <taxon>Eukaryota</taxon>
        <taxon>Metazoa</taxon>
        <taxon>Chordata</taxon>
        <taxon>Craniata</taxon>
        <taxon>Vertebrata</taxon>
        <taxon>Euteleostomi</taxon>
        <taxon>Actinopterygii</taxon>
        <taxon>Neopterygii</taxon>
        <taxon>Teleostei</taxon>
        <taxon>Protacanthopterygii</taxon>
        <taxon>Salmoniformes</taxon>
        <taxon>Salmonidae</taxon>
        <taxon>Salmoninae</taxon>
        <taxon>Oncorhynchus</taxon>
    </lineage>
</organism>
<feature type="compositionally biased region" description="Basic and acidic residues" evidence="1">
    <location>
        <begin position="12"/>
        <end position="28"/>
    </location>
</feature>
<evidence type="ECO:0000313" key="5">
    <source>
        <dbReference type="Proteomes" id="UP000193380"/>
    </source>
</evidence>
<feature type="compositionally biased region" description="Gly residues" evidence="1">
    <location>
        <begin position="29"/>
        <end position="44"/>
    </location>
</feature>
<dbReference type="STRING" id="8022.A0A060YFW3"/>
<evidence type="ECO:0000313" key="4">
    <source>
        <dbReference type="EMBL" id="CDQ88309.1"/>
    </source>
</evidence>
<dbReference type="InterPro" id="IPR045463">
    <property type="entry name" value="XV/XVIII_trimerization_dom"/>
</dbReference>
<dbReference type="Pfam" id="PF20010">
    <property type="entry name" value="Collagen_trimer"/>
    <property type="match status" value="1"/>
</dbReference>
<evidence type="ECO:0000259" key="3">
    <source>
        <dbReference type="Pfam" id="PF20010"/>
    </source>
</evidence>
<dbReference type="FunFam" id="3.40.1620.70:FF:000003">
    <property type="entry name" value="Collagen type XVIII alpha 1"/>
    <property type="match status" value="1"/>
</dbReference>
<gene>
    <name evidence="4" type="ORF">GSONMT00015059001</name>
</gene>
<feature type="region of interest" description="Disordered" evidence="1">
    <location>
        <begin position="173"/>
        <end position="279"/>
    </location>
</feature>
<dbReference type="PaxDb" id="8022-A0A060YFW3"/>
<dbReference type="EMBL" id="FR908524">
    <property type="protein sequence ID" value="CDQ88309.1"/>
    <property type="molecule type" value="Genomic_DNA"/>
</dbReference>
<feature type="domain" description="Collagenase NC10/endostatin" evidence="2">
    <location>
        <begin position="281"/>
        <end position="450"/>
    </location>
</feature>
<dbReference type="AlphaFoldDB" id="A0A060YFW3"/>
<feature type="compositionally biased region" description="Low complexity" evidence="1">
    <location>
        <begin position="249"/>
        <end position="262"/>
    </location>
</feature>
<evidence type="ECO:0000259" key="2">
    <source>
        <dbReference type="Pfam" id="PF06482"/>
    </source>
</evidence>
<dbReference type="Gene3D" id="3.10.100.10">
    <property type="entry name" value="Mannose-Binding Protein A, subunit A"/>
    <property type="match status" value="1"/>
</dbReference>
<reference evidence="4" key="2">
    <citation type="submission" date="2014-03" db="EMBL/GenBank/DDBJ databases">
        <authorList>
            <person name="Genoscope - CEA"/>
        </authorList>
    </citation>
    <scope>NUCLEOTIDE SEQUENCE</scope>
</reference>
<dbReference type="Proteomes" id="UP000193380">
    <property type="component" value="Unassembled WGS sequence"/>
</dbReference>
<dbReference type="SUPFAM" id="SSF56436">
    <property type="entry name" value="C-type lectin-like"/>
    <property type="match status" value="1"/>
</dbReference>